<keyword evidence="3" id="KW-1185">Reference proteome</keyword>
<accession>A0AAN8T2Q5</accession>
<dbReference type="AlphaFoldDB" id="A0AAN8T2Q5"/>
<proteinExistence type="predicted"/>
<name>A0AAN8T2Q5_SOLBU</name>
<gene>
    <name evidence="2" type="ORF">RDI58_024290</name>
</gene>
<organism evidence="2 3">
    <name type="scientific">Solanum bulbocastanum</name>
    <name type="common">Wild potato</name>
    <dbReference type="NCBI Taxonomy" id="147425"/>
    <lineage>
        <taxon>Eukaryota</taxon>
        <taxon>Viridiplantae</taxon>
        <taxon>Streptophyta</taxon>
        <taxon>Embryophyta</taxon>
        <taxon>Tracheophyta</taxon>
        <taxon>Spermatophyta</taxon>
        <taxon>Magnoliopsida</taxon>
        <taxon>eudicotyledons</taxon>
        <taxon>Gunneridae</taxon>
        <taxon>Pentapetalae</taxon>
        <taxon>asterids</taxon>
        <taxon>lamiids</taxon>
        <taxon>Solanales</taxon>
        <taxon>Solanaceae</taxon>
        <taxon>Solanoideae</taxon>
        <taxon>Solaneae</taxon>
        <taxon>Solanum</taxon>
    </lineage>
</organism>
<comment type="caution">
    <text evidence="2">The sequence shown here is derived from an EMBL/GenBank/DDBJ whole genome shotgun (WGS) entry which is preliminary data.</text>
</comment>
<protein>
    <recommendedName>
        <fullName evidence="1">Reverse transcriptase zinc-binding domain-containing protein</fullName>
    </recommendedName>
</protein>
<feature type="domain" description="Reverse transcriptase zinc-binding" evidence="1">
    <location>
        <begin position="21"/>
        <end position="83"/>
    </location>
</feature>
<evidence type="ECO:0000313" key="2">
    <source>
        <dbReference type="EMBL" id="KAK6777572.1"/>
    </source>
</evidence>
<evidence type="ECO:0000259" key="1">
    <source>
        <dbReference type="Pfam" id="PF13966"/>
    </source>
</evidence>
<evidence type="ECO:0000313" key="3">
    <source>
        <dbReference type="Proteomes" id="UP001371456"/>
    </source>
</evidence>
<dbReference type="InterPro" id="IPR026960">
    <property type="entry name" value="RVT-Znf"/>
</dbReference>
<sequence>MKFKSNESDKTIWTANSKGVFKVSSAWKLLRSTHQSSWIDTMTWNKVIPFKMSFIGWRALRDKIPTDLRISRMGIAIPSKCVC</sequence>
<reference evidence="2 3" key="1">
    <citation type="submission" date="2024-02" db="EMBL/GenBank/DDBJ databases">
        <title>de novo genome assembly of Solanum bulbocastanum strain 11H21.</title>
        <authorList>
            <person name="Hosaka A.J."/>
        </authorList>
    </citation>
    <scope>NUCLEOTIDE SEQUENCE [LARGE SCALE GENOMIC DNA]</scope>
    <source>
        <tissue evidence="2">Young leaves</tissue>
    </source>
</reference>
<dbReference type="Pfam" id="PF13966">
    <property type="entry name" value="zf-RVT"/>
    <property type="match status" value="1"/>
</dbReference>
<dbReference type="EMBL" id="JBANQN010000010">
    <property type="protein sequence ID" value="KAK6777572.1"/>
    <property type="molecule type" value="Genomic_DNA"/>
</dbReference>
<dbReference type="Proteomes" id="UP001371456">
    <property type="component" value="Unassembled WGS sequence"/>
</dbReference>